<protein>
    <submittedName>
        <fullName evidence="1">Uncharacterized protein</fullName>
    </submittedName>
</protein>
<gene>
    <name evidence="1" type="ORF">MELS_1943</name>
</gene>
<keyword evidence="2" id="KW-1185">Reference proteome</keyword>
<dbReference type="HOGENOM" id="CLU_1608877_0_0_9"/>
<proteinExistence type="predicted"/>
<evidence type="ECO:0000313" key="2">
    <source>
        <dbReference type="Proteomes" id="UP000010111"/>
    </source>
</evidence>
<dbReference type="KEGG" id="med:MELS_1943"/>
<dbReference type="STRING" id="1064535.MELS_1943"/>
<dbReference type="GeneID" id="97492504"/>
<dbReference type="Proteomes" id="UP000010111">
    <property type="component" value="Chromosome"/>
</dbReference>
<dbReference type="AlphaFoldDB" id="G0VSC1"/>
<name>G0VSC1_MEGEL</name>
<accession>G0VSC1</accession>
<sequence length="165" mass="19457">MMLYAHDIALIFDMEPNKTFAVRRFNCENDLIGFFYFDMDKGLRNATNDAVSKNVLLNLLDGEYYIDKCTVQEKKEEKVKPSSKEKFKPHIGERYWYIPLPSHTEKSAIFGSVKSFEQSLSSNFFRTREEARKGKKEIIAQYESFQKECGKYIQDKKRLEAFFVD</sequence>
<dbReference type="EMBL" id="HE576794">
    <property type="protein sequence ID" value="CCC74161.1"/>
    <property type="molecule type" value="Genomic_DNA"/>
</dbReference>
<evidence type="ECO:0000313" key="1">
    <source>
        <dbReference type="EMBL" id="CCC74161.1"/>
    </source>
</evidence>
<organism evidence="1 2">
    <name type="scientific">Megasphaera elsdenii DSM 20460</name>
    <dbReference type="NCBI Taxonomy" id="1064535"/>
    <lineage>
        <taxon>Bacteria</taxon>
        <taxon>Bacillati</taxon>
        <taxon>Bacillota</taxon>
        <taxon>Negativicutes</taxon>
        <taxon>Veillonellales</taxon>
        <taxon>Veillonellaceae</taxon>
        <taxon>Megasphaera</taxon>
    </lineage>
</organism>
<reference evidence="1 2" key="1">
    <citation type="journal article" date="2011" name="J. Bacteriol.">
        <title>Genome Sequence of the Ruminal Bacterium Megasphaera elsdenii.</title>
        <authorList>
            <person name="Marx H."/>
            <person name="Graf A.B."/>
            <person name="Tatto N."/>
            <person name="Thallinger G.G."/>
            <person name="Mattanovich D."/>
            <person name="Sauer M."/>
        </authorList>
    </citation>
    <scope>NUCLEOTIDE SEQUENCE [LARGE SCALE GENOMIC DNA]</scope>
    <source>
        <strain evidence="1 2">DSM 20460</strain>
    </source>
</reference>
<dbReference type="RefSeq" id="WP_014016884.1">
    <property type="nucleotide sequence ID" value="NC_015873.1"/>
</dbReference>